<sequence length="349" mass="39637">MEPCSCDTFVALPPATVINRIIFGKNSDRPCDEVQEVVYFPAAVHDNLKEHLKCTYIEIDQVPETYAIVLSRPAWLWGAEMGANEHGVCIGNEAVWGREEVCDEEALLGMDLVRLGLERADTAEKALNVIVDLLEKYGQGGNCSEGRMVFSYHNSFLIADRNEAWVLETAGKYWAAEKVQGNITFETMMEILRDKPSGINMEGEFLTTASMVSILPQDSNVPCIHFFTGTPDPERSVFKPFIFVPNISQLLDTSSPTFEDSVKKKPQFNIKPDRRHPLYQKHQQALEILDNKEEKAKTMLDNMSKLEKELFKEMESILQNKHLDVDKIVNLFPQCTKDEIRIYKPNISS</sequence>
<dbReference type="Gene3D" id="3.60.60.10">
    <property type="entry name" value="Penicillin V Acylase, Chain A"/>
    <property type="match status" value="1"/>
</dbReference>
<proteinExistence type="inferred from homology"/>
<evidence type="ECO:0000313" key="3">
    <source>
        <dbReference type="Proteomes" id="UP001652580"/>
    </source>
</evidence>
<dbReference type="Proteomes" id="UP001652580">
    <property type="component" value="Chromosome 8"/>
</dbReference>
<organism evidence="3 4">
    <name type="scientific">Balaenoptera acutorostrata</name>
    <name type="common">Common minke whale</name>
    <name type="synonym">Balaena rostrata</name>
    <dbReference type="NCBI Taxonomy" id="9767"/>
    <lineage>
        <taxon>Eukaryota</taxon>
        <taxon>Metazoa</taxon>
        <taxon>Chordata</taxon>
        <taxon>Craniata</taxon>
        <taxon>Vertebrata</taxon>
        <taxon>Euteleostomi</taxon>
        <taxon>Mammalia</taxon>
        <taxon>Eutheria</taxon>
        <taxon>Laurasiatheria</taxon>
        <taxon>Artiodactyla</taxon>
        <taxon>Whippomorpha</taxon>
        <taxon>Cetacea</taxon>
        <taxon>Mysticeti</taxon>
        <taxon>Balaenopteridae</taxon>
        <taxon>Balaenoptera</taxon>
    </lineage>
</organism>
<evidence type="ECO:0000313" key="4">
    <source>
        <dbReference type="RefSeq" id="XP_007183360.2"/>
    </source>
</evidence>
<dbReference type="GeneID" id="103020983"/>
<dbReference type="Pfam" id="PF03577">
    <property type="entry name" value="Peptidase_C69"/>
    <property type="match status" value="1"/>
</dbReference>
<dbReference type="CTD" id="79634"/>
<dbReference type="RefSeq" id="XP_007183360.2">
    <property type="nucleotide sequence ID" value="XM_007183298.2"/>
</dbReference>
<feature type="coiled-coil region" evidence="2">
    <location>
        <begin position="279"/>
        <end position="309"/>
    </location>
</feature>
<comment type="similarity">
    <text evidence="1">Belongs to the peptidase C69 family. Secernin subfamily.</text>
</comment>
<name>A0A384A7N5_BALAC</name>
<protein>
    <submittedName>
        <fullName evidence="4">Secernin-3 isoform X2</fullName>
    </submittedName>
</protein>
<dbReference type="PANTHER" id="PTHR12994">
    <property type="entry name" value="SECERNIN"/>
    <property type="match status" value="1"/>
</dbReference>
<keyword evidence="2" id="KW-0175">Coiled coil</keyword>
<keyword evidence="3" id="KW-1185">Reference proteome</keyword>
<dbReference type="AlphaFoldDB" id="A0A384A7N5"/>
<evidence type="ECO:0000256" key="2">
    <source>
        <dbReference type="SAM" id="Coils"/>
    </source>
</evidence>
<dbReference type="GO" id="GO:0016805">
    <property type="term" value="F:dipeptidase activity"/>
    <property type="evidence" value="ECO:0007669"/>
    <property type="project" value="InterPro"/>
</dbReference>
<reference evidence="4" key="1">
    <citation type="submission" date="2025-08" db="UniProtKB">
        <authorList>
            <consortium name="RefSeq"/>
        </authorList>
    </citation>
    <scope>IDENTIFICATION</scope>
</reference>
<dbReference type="GO" id="GO:0006508">
    <property type="term" value="P:proteolysis"/>
    <property type="evidence" value="ECO:0007669"/>
    <property type="project" value="InterPro"/>
</dbReference>
<accession>A0A384A7N5</accession>
<dbReference type="InterPro" id="IPR005322">
    <property type="entry name" value="Peptidase_C69"/>
</dbReference>
<dbReference type="PANTHER" id="PTHR12994:SF18">
    <property type="entry name" value="SECERNIN-3"/>
    <property type="match status" value="1"/>
</dbReference>
<evidence type="ECO:0000256" key="1">
    <source>
        <dbReference type="ARBA" id="ARBA00005705"/>
    </source>
</evidence>
<dbReference type="GO" id="GO:0070004">
    <property type="term" value="F:cysteine-type exopeptidase activity"/>
    <property type="evidence" value="ECO:0007669"/>
    <property type="project" value="InterPro"/>
</dbReference>
<gene>
    <name evidence="4" type="primary">SCRN3</name>
</gene>